<dbReference type="InterPro" id="IPR041657">
    <property type="entry name" value="HTH_17"/>
</dbReference>
<name>A0ABM7NLQ3_9FIRM</name>
<organism evidence="2 3">
    <name type="scientific">Caldicellulosiruptor diazotrophicus</name>
    <dbReference type="NCBI Taxonomy" id="2806205"/>
    <lineage>
        <taxon>Bacteria</taxon>
        <taxon>Bacillati</taxon>
        <taxon>Bacillota</taxon>
        <taxon>Bacillota incertae sedis</taxon>
        <taxon>Caldicellulosiruptorales</taxon>
        <taxon>Caldicellulosiruptoraceae</taxon>
        <taxon>Caldicellulosiruptor</taxon>
    </lineage>
</organism>
<keyword evidence="3" id="KW-1185">Reference proteome</keyword>
<proteinExistence type="predicted"/>
<dbReference type="Pfam" id="PF12728">
    <property type="entry name" value="HTH_17"/>
    <property type="match status" value="1"/>
</dbReference>
<accession>A0ABM7NLQ3</accession>
<feature type="domain" description="Helix-turn-helix" evidence="1">
    <location>
        <begin position="9"/>
        <end position="56"/>
    </location>
</feature>
<evidence type="ECO:0000259" key="1">
    <source>
        <dbReference type="Pfam" id="PF12728"/>
    </source>
</evidence>
<dbReference type="NCBIfam" id="TIGR01764">
    <property type="entry name" value="excise"/>
    <property type="match status" value="1"/>
</dbReference>
<dbReference type="RefSeq" id="WP_207182127.1">
    <property type="nucleotide sequence ID" value="NZ_AP024480.1"/>
</dbReference>
<evidence type="ECO:0000313" key="2">
    <source>
        <dbReference type="EMBL" id="BCS81038.1"/>
    </source>
</evidence>
<sequence>MNDYEKLTYTPKETAQVLGLSLTTVFRLIKNKEIPVIRVGRKVLIPKDKLKEWIDKVTQ</sequence>
<dbReference type="SUPFAM" id="SSF46955">
    <property type="entry name" value="Putative DNA-binding domain"/>
    <property type="match status" value="1"/>
</dbReference>
<dbReference type="EMBL" id="AP024480">
    <property type="protein sequence ID" value="BCS81038.1"/>
    <property type="molecule type" value="Genomic_DNA"/>
</dbReference>
<dbReference type="InterPro" id="IPR010093">
    <property type="entry name" value="SinI_DNA-bd"/>
</dbReference>
<dbReference type="InterPro" id="IPR009061">
    <property type="entry name" value="DNA-bd_dom_put_sf"/>
</dbReference>
<reference evidence="2 3" key="1">
    <citation type="submission" date="2021-02" db="EMBL/GenBank/DDBJ databases">
        <title>Nitrogen-fixing ability and nitrogen fixation related genes of thermophilic fermentative bacteria in the genus Caldicellulosiruptor.</title>
        <authorList>
            <person name="Chen Y."/>
            <person name="Nishihara A."/>
            <person name="Haruta S."/>
        </authorList>
    </citation>
    <scope>NUCLEOTIDE SEQUENCE [LARGE SCALE GENOMIC DNA]</scope>
    <source>
        <strain evidence="2 3">YA01</strain>
    </source>
</reference>
<gene>
    <name evidence="2" type="ORF">CaldiYA01_09980</name>
</gene>
<protein>
    <recommendedName>
        <fullName evidence="1">Helix-turn-helix domain-containing protein</fullName>
    </recommendedName>
</protein>
<evidence type="ECO:0000313" key="3">
    <source>
        <dbReference type="Proteomes" id="UP000663623"/>
    </source>
</evidence>
<dbReference type="Proteomes" id="UP000663623">
    <property type="component" value="Chromosome"/>
</dbReference>